<dbReference type="InterPro" id="IPR003740">
    <property type="entry name" value="YitT"/>
</dbReference>
<sequence>MLSARKIIVILIGSLLIACGIDFFLVPFKVLDGGLIGIALIINYLFKIKVGTLIIITSIPILTLTWFQSRKLFYSSMYGMVVSSFLIDLLDPFQYYFLYYVELTPFTSSVLGGFLLGAGIGIMLRYEVSTGGTDLLAQIMSMRSFMNVGIIIFVSDAIIISLGGILLSMETFILSILTVTAGGIATSICTMK</sequence>
<dbReference type="PROSITE" id="PS51257">
    <property type="entry name" value="PROKAR_LIPOPROTEIN"/>
    <property type="match status" value="1"/>
</dbReference>
<dbReference type="Pfam" id="PF02588">
    <property type="entry name" value="YitT_membrane"/>
    <property type="match status" value="1"/>
</dbReference>
<evidence type="ECO:0000313" key="8">
    <source>
        <dbReference type="Proteomes" id="UP001300012"/>
    </source>
</evidence>
<comment type="subcellular location">
    <subcellularLocation>
        <location evidence="1">Cell membrane</location>
        <topology evidence="1">Multi-pass membrane protein</topology>
    </subcellularLocation>
</comment>
<keyword evidence="3 6" id="KW-0812">Transmembrane</keyword>
<keyword evidence="4 6" id="KW-1133">Transmembrane helix</keyword>
<feature type="transmembrane region" description="Helical" evidence="6">
    <location>
        <begin position="103"/>
        <end position="124"/>
    </location>
</feature>
<dbReference type="Proteomes" id="UP001300012">
    <property type="component" value="Unassembled WGS sequence"/>
</dbReference>
<accession>A0ABT1YE53</accession>
<proteinExistence type="predicted"/>
<name>A0ABT1YE53_9BACL</name>
<evidence type="ECO:0000256" key="5">
    <source>
        <dbReference type="ARBA" id="ARBA00023136"/>
    </source>
</evidence>
<evidence type="ECO:0000256" key="3">
    <source>
        <dbReference type="ARBA" id="ARBA00022692"/>
    </source>
</evidence>
<dbReference type="EMBL" id="JANQBD010000003">
    <property type="protein sequence ID" value="MCR8630704.1"/>
    <property type="molecule type" value="Genomic_DNA"/>
</dbReference>
<dbReference type="PANTHER" id="PTHR33545">
    <property type="entry name" value="UPF0750 MEMBRANE PROTEIN YITT-RELATED"/>
    <property type="match status" value="1"/>
</dbReference>
<keyword evidence="8" id="KW-1185">Reference proteome</keyword>
<feature type="transmembrane region" description="Helical" evidence="6">
    <location>
        <begin position="7"/>
        <end position="28"/>
    </location>
</feature>
<dbReference type="InterPro" id="IPR051461">
    <property type="entry name" value="UPF0750_membrane"/>
</dbReference>
<evidence type="ECO:0000256" key="2">
    <source>
        <dbReference type="ARBA" id="ARBA00022475"/>
    </source>
</evidence>
<feature type="transmembrane region" description="Helical" evidence="6">
    <location>
        <begin position="145"/>
        <end position="166"/>
    </location>
</feature>
<protein>
    <submittedName>
        <fullName evidence="7">YitT family protein</fullName>
    </submittedName>
</protein>
<feature type="transmembrane region" description="Helical" evidence="6">
    <location>
        <begin position="77"/>
        <end position="97"/>
    </location>
</feature>
<reference evidence="7 8" key="1">
    <citation type="submission" date="2022-08" db="EMBL/GenBank/DDBJ databases">
        <title>Paenibacillus endoradicis sp. nov., Paenibacillus radicibacter sp. nov and Paenibacillus pararadicis sp. nov., three cold-adapted plant growth-promoting bacteria isolated from root of Larix gmelinii in Great Khingan.</title>
        <authorList>
            <person name="Xue H."/>
        </authorList>
    </citation>
    <scope>NUCLEOTIDE SEQUENCE [LARGE SCALE GENOMIC DNA]</scope>
    <source>
        <strain evidence="7 8">N5-1-1-5</strain>
    </source>
</reference>
<evidence type="ECO:0000256" key="6">
    <source>
        <dbReference type="SAM" id="Phobius"/>
    </source>
</evidence>
<feature type="transmembrane region" description="Helical" evidence="6">
    <location>
        <begin position="34"/>
        <end position="56"/>
    </location>
</feature>
<organism evidence="7 8">
    <name type="scientific">Paenibacillus radicis</name>
    <name type="common">ex Xue et al. 2023</name>
    <dbReference type="NCBI Taxonomy" id="2972489"/>
    <lineage>
        <taxon>Bacteria</taxon>
        <taxon>Bacillati</taxon>
        <taxon>Bacillota</taxon>
        <taxon>Bacilli</taxon>
        <taxon>Bacillales</taxon>
        <taxon>Paenibacillaceae</taxon>
        <taxon>Paenibacillus</taxon>
    </lineage>
</organism>
<evidence type="ECO:0000256" key="1">
    <source>
        <dbReference type="ARBA" id="ARBA00004651"/>
    </source>
</evidence>
<evidence type="ECO:0000313" key="7">
    <source>
        <dbReference type="EMBL" id="MCR8630704.1"/>
    </source>
</evidence>
<dbReference type="PANTHER" id="PTHR33545:SF5">
    <property type="entry name" value="UPF0750 MEMBRANE PROTEIN YITT"/>
    <property type="match status" value="1"/>
</dbReference>
<evidence type="ECO:0000256" key="4">
    <source>
        <dbReference type="ARBA" id="ARBA00022989"/>
    </source>
</evidence>
<keyword evidence="2" id="KW-1003">Cell membrane</keyword>
<feature type="transmembrane region" description="Helical" evidence="6">
    <location>
        <begin position="172"/>
        <end position="191"/>
    </location>
</feature>
<keyword evidence="5 6" id="KW-0472">Membrane</keyword>
<dbReference type="RefSeq" id="WP_258212315.1">
    <property type="nucleotide sequence ID" value="NZ_JANQBD010000003.1"/>
</dbReference>
<gene>
    <name evidence="7" type="ORF">NV381_05750</name>
</gene>
<comment type="caution">
    <text evidence="7">The sequence shown here is derived from an EMBL/GenBank/DDBJ whole genome shotgun (WGS) entry which is preliminary data.</text>
</comment>